<dbReference type="STRING" id="1004.SAMN05661012_04324"/>
<evidence type="ECO:0000313" key="4">
    <source>
        <dbReference type="Proteomes" id="UP000183788"/>
    </source>
</evidence>
<keyword evidence="1" id="KW-1133">Transmembrane helix</keyword>
<proteinExistence type="predicted"/>
<dbReference type="EMBL" id="CP140154">
    <property type="protein sequence ID" value="WQG90398.1"/>
    <property type="molecule type" value="Genomic_DNA"/>
</dbReference>
<organism evidence="2 4">
    <name type="scientific">Chitinophaga sancti</name>
    <dbReference type="NCBI Taxonomy" id="1004"/>
    <lineage>
        <taxon>Bacteria</taxon>
        <taxon>Pseudomonadati</taxon>
        <taxon>Bacteroidota</taxon>
        <taxon>Chitinophagia</taxon>
        <taxon>Chitinophagales</taxon>
        <taxon>Chitinophagaceae</taxon>
        <taxon>Chitinophaga</taxon>
    </lineage>
</organism>
<evidence type="ECO:0000313" key="5">
    <source>
        <dbReference type="Proteomes" id="UP001326715"/>
    </source>
</evidence>
<gene>
    <name evidence="2" type="ORF">SAMN05661012_04324</name>
    <name evidence="3" type="ORF">SR876_02740</name>
</gene>
<protein>
    <submittedName>
        <fullName evidence="2">Uncharacterized protein</fullName>
    </submittedName>
</protein>
<evidence type="ECO:0000313" key="2">
    <source>
        <dbReference type="EMBL" id="SFW76287.1"/>
    </source>
</evidence>
<feature type="transmembrane region" description="Helical" evidence="1">
    <location>
        <begin position="33"/>
        <end position="51"/>
    </location>
</feature>
<keyword evidence="1" id="KW-0472">Membrane</keyword>
<dbReference type="RefSeq" id="WP_143150810.1">
    <property type="nucleotide sequence ID" value="NZ_CP139972.1"/>
</dbReference>
<evidence type="ECO:0000256" key="1">
    <source>
        <dbReference type="SAM" id="Phobius"/>
    </source>
</evidence>
<evidence type="ECO:0000313" key="3">
    <source>
        <dbReference type="EMBL" id="WQG90398.1"/>
    </source>
</evidence>
<name>A0A1K1RWZ0_9BACT</name>
<accession>A0A1K1RWZ0</accession>
<dbReference type="AlphaFoldDB" id="A0A1K1RWZ0"/>
<sequence length="140" mass="15292">MSNQHNPMDSAALAAGAIAAVLAVTGPKEPYDIISATVGFVIVMVMIAYELPVKRSPTQNWAFAFILSLATVPITGFVLELILTAIRHEMSFIVFFNGRPESSNSDTAVPRWAIFLSWILLSLCIGLLPNERQITPSKFL</sequence>
<feature type="transmembrane region" description="Helical" evidence="1">
    <location>
        <begin position="63"/>
        <end position="86"/>
    </location>
</feature>
<keyword evidence="1" id="KW-0812">Transmembrane</keyword>
<feature type="transmembrane region" description="Helical" evidence="1">
    <location>
        <begin position="109"/>
        <end position="128"/>
    </location>
</feature>
<dbReference type="Proteomes" id="UP001326715">
    <property type="component" value="Chromosome"/>
</dbReference>
<keyword evidence="5" id="KW-1185">Reference proteome</keyword>
<reference evidence="3 5" key="2">
    <citation type="submission" date="2023-11" db="EMBL/GenBank/DDBJ databases">
        <title>MicrobeMod: A computational toolkit for identifying prokaryotic methylation and restriction-modification with nanopore sequencing.</title>
        <authorList>
            <person name="Crits-Christoph A."/>
            <person name="Kang S.C."/>
            <person name="Lee H."/>
            <person name="Ostrov N."/>
        </authorList>
    </citation>
    <scope>NUCLEOTIDE SEQUENCE [LARGE SCALE GENOMIC DNA]</scope>
    <source>
        <strain evidence="3 5">ATCC 23090</strain>
    </source>
</reference>
<reference evidence="2 4" key="1">
    <citation type="submission" date="2016-11" db="EMBL/GenBank/DDBJ databases">
        <authorList>
            <person name="Jaros S."/>
            <person name="Januszkiewicz K."/>
            <person name="Wedrychowicz H."/>
        </authorList>
    </citation>
    <scope>NUCLEOTIDE SEQUENCE [LARGE SCALE GENOMIC DNA]</scope>
    <source>
        <strain evidence="2 4">DSM 784</strain>
    </source>
</reference>
<dbReference type="EMBL" id="FPIZ01000015">
    <property type="protein sequence ID" value="SFW76287.1"/>
    <property type="molecule type" value="Genomic_DNA"/>
</dbReference>
<dbReference type="Proteomes" id="UP000183788">
    <property type="component" value="Unassembled WGS sequence"/>
</dbReference>